<dbReference type="InterPro" id="IPR000276">
    <property type="entry name" value="GPCR_Rhodpsn"/>
</dbReference>
<evidence type="ECO:0000256" key="3">
    <source>
        <dbReference type="ARBA" id="ARBA00022692"/>
    </source>
</evidence>
<dbReference type="Pfam" id="PF00001">
    <property type="entry name" value="7tm_1"/>
    <property type="match status" value="1"/>
</dbReference>
<dbReference type="PANTHER" id="PTHR24249">
    <property type="entry name" value="HISTAMINE RECEPTOR-RELATED G-PROTEIN COUPLED RECEPTOR"/>
    <property type="match status" value="1"/>
</dbReference>
<keyword evidence="5 11" id="KW-0297">G-protein coupled receptor</keyword>
<evidence type="ECO:0000256" key="4">
    <source>
        <dbReference type="ARBA" id="ARBA00022989"/>
    </source>
</evidence>
<feature type="transmembrane region" description="Helical" evidence="12">
    <location>
        <begin position="23"/>
        <end position="47"/>
    </location>
</feature>
<feature type="transmembrane region" description="Helical" evidence="12">
    <location>
        <begin position="243"/>
        <end position="260"/>
    </location>
</feature>
<dbReference type="GO" id="GO:0001594">
    <property type="term" value="F:trace-amine receptor activity"/>
    <property type="evidence" value="ECO:0007669"/>
    <property type="project" value="InterPro"/>
</dbReference>
<feature type="transmembrane region" description="Helical" evidence="12">
    <location>
        <begin position="280"/>
        <end position="300"/>
    </location>
</feature>
<evidence type="ECO:0000256" key="11">
    <source>
        <dbReference type="RuleBase" id="RU000688"/>
    </source>
</evidence>
<comment type="subcellular location">
    <subcellularLocation>
        <location evidence="1">Cell membrane</location>
        <topology evidence="1">Multi-pass membrane protein</topology>
    </subcellularLocation>
</comment>
<dbReference type="PRINTS" id="PR00237">
    <property type="entry name" value="GPCRRHODOPSN"/>
</dbReference>
<evidence type="ECO:0000256" key="10">
    <source>
        <dbReference type="ARBA" id="ARBA00023224"/>
    </source>
</evidence>
<evidence type="ECO:0000256" key="2">
    <source>
        <dbReference type="ARBA" id="ARBA00022475"/>
    </source>
</evidence>
<sequence length="327" mass="37522">MQYCYPLDNSSCNRNLRPKFEYIIMYLFFLSVSVCTVILNLLVIISISHFKQLHTPTNLLILSMAVADMIVGLFVMPLEGIRLIETCWYFGDVFCVSFPVVLFVVVSASLGNIVFISVDRYIAVSDPLHYTFKVTLHKATFCISITWLCSSVYSVCMLHNHIFYAETRSTCHGECRLVISFIWVVIDVFVSLLAPCLIVIVLYLRIYCVAKYQVKVINSVTVSTKLGGNGHTLKKSERKAAKTLGITVVIYLLCWMPYYILTLSLEKITSLSLLETFLRWFMYLNSCMNPIIYALNYPWFKISAKLILNLKIFEKSSSYLNLFTDEM</sequence>
<feature type="transmembrane region" description="Helical" evidence="12">
    <location>
        <begin position="59"/>
        <end position="78"/>
    </location>
</feature>
<keyword evidence="3 11" id="KW-0812">Transmembrane</keyword>
<keyword evidence="8 11" id="KW-0675">Receptor</keyword>
<dbReference type="AlphaFoldDB" id="A0A6J2WWU3"/>
<organism evidence="13 14">
    <name type="scientific">Chanos chanos</name>
    <name type="common">Milkfish</name>
    <name type="synonym">Mugil chanos</name>
    <dbReference type="NCBI Taxonomy" id="29144"/>
    <lineage>
        <taxon>Eukaryota</taxon>
        <taxon>Metazoa</taxon>
        <taxon>Chordata</taxon>
        <taxon>Craniata</taxon>
        <taxon>Vertebrata</taxon>
        <taxon>Euteleostomi</taxon>
        <taxon>Actinopterygii</taxon>
        <taxon>Neopterygii</taxon>
        <taxon>Teleostei</taxon>
        <taxon>Ostariophysi</taxon>
        <taxon>Gonorynchiformes</taxon>
        <taxon>Chanidae</taxon>
        <taxon>Chanos</taxon>
    </lineage>
</organism>
<proteinExistence type="inferred from homology"/>
<dbReference type="PRINTS" id="PR01830">
    <property type="entry name" value="TRACEAMINER"/>
</dbReference>
<keyword evidence="13" id="KW-1185">Reference proteome</keyword>
<dbReference type="InParanoid" id="A0A6J2WWU3"/>
<dbReference type="PROSITE" id="PS00237">
    <property type="entry name" value="G_PROTEIN_RECEP_F1_1"/>
    <property type="match status" value="1"/>
</dbReference>
<dbReference type="GO" id="GO:0005886">
    <property type="term" value="C:plasma membrane"/>
    <property type="evidence" value="ECO:0007669"/>
    <property type="project" value="UniProtKB-SubCell"/>
</dbReference>
<evidence type="ECO:0000256" key="8">
    <source>
        <dbReference type="ARBA" id="ARBA00023170"/>
    </source>
</evidence>
<protein>
    <submittedName>
        <fullName evidence="14">Trace amine-associated receptor 6-like</fullName>
    </submittedName>
</protein>
<evidence type="ECO:0000256" key="5">
    <source>
        <dbReference type="ARBA" id="ARBA00023040"/>
    </source>
</evidence>
<dbReference type="PANTHER" id="PTHR24249:SF381">
    <property type="entry name" value="TRACE AMINE ASSOCIATED RECEPTOR 19P-RELATED"/>
    <property type="match status" value="1"/>
</dbReference>
<dbReference type="GeneID" id="115828711"/>
<evidence type="ECO:0000256" key="7">
    <source>
        <dbReference type="ARBA" id="ARBA00023157"/>
    </source>
</evidence>
<accession>A0A6J2WWU3</accession>
<gene>
    <name evidence="14" type="primary">LOC115828711</name>
</gene>
<name>A0A6J2WWU3_CHACN</name>
<dbReference type="InterPro" id="IPR009132">
    <property type="entry name" value="TAAR_fam"/>
</dbReference>
<evidence type="ECO:0000256" key="6">
    <source>
        <dbReference type="ARBA" id="ARBA00023136"/>
    </source>
</evidence>
<dbReference type="CDD" id="cd15055">
    <property type="entry name" value="7tmA_TAARs"/>
    <property type="match status" value="1"/>
</dbReference>
<feature type="transmembrane region" description="Helical" evidence="12">
    <location>
        <begin position="98"/>
        <end position="118"/>
    </location>
</feature>
<comment type="similarity">
    <text evidence="11">Belongs to the G-protein coupled receptor 1 family.</text>
</comment>
<evidence type="ECO:0000313" key="13">
    <source>
        <dbReference type="Proteomes" id="UP000504632"/>
    </source>
</evidence>
<dbReference type="Gene3D" id="1.20.1070.10">
    <property type="entry name" value="Rhodopsin 7-helix transmembrane proteins"/>
    <property type="match status" value="1"/>
</dbReference>
<keyword evidence="6 12" id="KW-0472">Membrane</keyword>
<dbReference type="SUPFAM" id="SSF81321">
    <property type="entry name" value="Family A G protein-coupled receptor-like"/>
    <property type="match status" value="1"/>
</dbReference>
<evidence type="ECO:0000313" key="14">
    <source>
        <dbReference type="RefSeq" id="XP_030648647.1"/>
    </source>
</evidence>
<dbReference type="OrthoDB" id="10042731at2759"/>
<dbReference type="RefSeq" id="XP_030648647.1">
    <property type="nucleotide sequence ID" value="XM_030792787.1"/>
</dbReference>
<reference evidence="14" key="1">
    <citation type="submission" date="2025-08" db="UniProtKB">
        <authorList>
            <consortium name="RefSeq"/>
        </authorList>
    </citation>
    <scope>IDENTIFICATION</scope>
</reference>
<feature type="transmembrane region" description="Helical" evidence="12">
    <location>
        <begin position="139"/>
        <end position="160"/>
    </location>
</feature>
<evidence type="ECO:0000256" key="1">
    <source>
        <dbReference type="ARBA" id="ARBA00004651"/>
    </source>
</evidence>
<keyword evidence="9" id="KW-0325">Glycoprotein</keyword>
<keyword evidence="4 12" id="KW-1133">Transmembrane helix</keyword>
<keyword evidence="7" id="KW-1015">Disulfide bond</keyword>
<evidence type="ECO:0000256" key="12">
    <source>
        <dbReference type="SAM" id="Phobius"/>
    </source>
</evidence>
<dbReference type="SMART" id="SM01381">
    <property type="entry name" value="7TM_GPCR_Srsx"/>
    <property type="match status" value="1"/>
</dbReference>
<dbReference type="Proteomes" id="UP000504632">
    <property type="component" value="Chromosome 15"/>
</dbReference>
<keyword evidence="2" id="KW-1003">Cell membrane</keyword>
<feature type="transmembrane region" description="Helical" evidence="12">
    <location>
        <begin position="180"/>
        <end position="204"/>
    </location>
</feature>
<evidence type="ECO:0000256" key="9">
    <source>
        <dbReference type="ARBA" id="ARBA00023180"/>
    </source>
</evidence>
<dbReference type="InterPro" id="IPR050569">
    <property type="entry name" value="TAAR"/>
</dbReference>
<keyword evidence="10 11" id="KW-0807">Transducer</keyword>
<dbReference type="FunFam" id="1.20.1070.10:FF:000279">
    <property type="entry name" value="Trace amine-associated receptor 16f"/>
    <property type="match status" value="1"/>
</dbReference>